<dbReference type="PANTHER" id="PTHR43236:SF2">
    <property type="entry name" value="BLL0069 PROTEIN"/>
    <property type="match status" value="1"/>
</dbReference>
<dbReference type="PANTHER" id="PTHR43236">
    <property type="entry name" value="ANTITOXIN HIGA1"/>
    <property type="match status" value="1"/>
</dbReference>
<dbReference type="InterPro" id="IPR010359">
    <property type="entry name" value="IrrE_HExxH"/>
</dbReference>
<evidence type="ECO:0000259" key="1">
    <source>
        <dbReference type="Pfam" id="PF06114"/>
    </source>
</evidence>
<dbReference type="RefSeq" id="WP_204823756.1">
    <property type="nucleotide sequence ID" value="NZ_JBHUGF010000010.1"/>
</dbReference>
<gene>
    <name evidence="2" type="ORF">ACFSGI_08755</name>
</gene>
<keyword evidence="3" id="KW-1185">Reference proteome</keyword>
<dbReference type="InterPro" id="IPR052345">
    <property type="entry name" value="Rad_response_metalloprotease"/>
</dbReference>
<dbReference type="Gene3D" id="1.10.10.2910">
    <property type="match status" value="1"/>
</dbReference>
<dbReference type="Proteomes" id="UP001597403">
    <property type="component" value="Unassembled WGS sequence"/>
</dbReference>
<evidence type="ECO:0000313" key="2">
    <source>
        <dbReference type="EMBL" id="MFD1990047.1"/>
    </source>
</evidence>
<name>A0ABW4UR59_9BACL</name>
<organism evidence="2 3">
    <name type="scientific">Paenibacillus nicotianae</name>
    <dbReference type="NCBI Taxonomy" id="1526551"/>
    <lineage>
        <taxon>Bacteria</taxon>
        <taxon>Bacillati</taxon>
        <taxon>Bacillota</taxon>
        <taxon>Bacilli</taxon>
        <taxon>Bacillales</taxon>
        <taxon>Paenibacillaceae</taxon>
        <taxon>Paenibacillus</taxon>
    </lineage>
</organism>
<protein>
    <submittedName>
        <fullName evidence="2">ImmA/IrrE family metallo-endopeptidase</fullName>
    </submittedName>
</protein>
<evidence type="ECO:0000313" key="3">
    <source>
        <dbReference type="Proteomes" id="UP001597403"/>
    </source>
</evidence>
<accession>A0ABW4UR59</accession>
<comment type="caution">
    <text evidence="2">The sequence shown here is derived from an EMBL/GenBank/DDBJ whole genome shotgun (WGS) entry which is preliminary data.</text>
</comment>
<proteinExistence type="predicted"/>
<dbReference type="Pfam" id="PF06114">
    <property type="entry name" value="Peptidase_M78"/>
    <property type="match status" value="1"/>
</dbReference>
<dbReference type="EMBL" id="JBHUGF010000010">
    <property type="protein sequence ID" value="MFD1990047.1"/>
    <property type="molecule type" value="Genomic_DNA"/>
</dbReference>
<reference evidence="3" key="1">
    <citation type="journal article" date="2019" name="Int. J. Syst. Evol. Microbiol.">
        <title>The Global Catalogue of Microorganisms (GCM) 10K type strain sequencing project: providing services to taxonomists for standard genome sequencing and annotation.</title>
        <authorList>
            <consortium name="The Broad Institute Genomics Platform"/>
            <consortium name="The Broad Institute Genome Sequencing Center for Infectious Disease"/>
            <person name="Wu L."/>
            <person name="Ma J."/>
        </authorList>
    </citation>
    <scope>NUCLEOTIDE SEQUENCE [LARGE SCALE GENOMIC DNA]</scope>
    <source>
        <strain evidence="3">CGMCC 1.15067</strain>
    </source>
</reference>
<sequence>MSNANAKALQLIKKCNTNDPYAIAEAKGIVVLYEDLGSIWGYFHLYKRIPIIHINNRLTSLQARFTLSHEIGHYILHKDVNTPYLRSSTYLRVDRIESEANTFAVRLLVGTNKPFESETEAQFMIRCGIPLAFTRFYKK</sequence>
<feature type="domain" description="IrrE N-terminal-like" evidence="1">
    <location>
        <begin position="24"/>
        <end position="109"/>
    </location>
</feature>